<evidence type="ECO:0000256" key="4">
    <source>
        <dbReference type="ARBA" id="ARBA00023002"/>
    </source>
</evidence>
<reference evidence="9 10" key="1">
    <citation type="submission" date="2008-03" db="EMBL/GenBank/DDBJ databases">
        <title>Complete sequence of Leptothrix cholodnii SP-6.</title>
        <authorList>
            <consortium name="US DOE Joint Genome Institute"/>
            <person name="Copeland A."/>
            <person name="Lucas S."/>
            <person name="Lapidus A."/>
            <person name="Glavina del Rio T."/>
            <person name="Dalin E."/>
            <person name="Tice H."/>
            <person name="Bruce D."/>
            <person name="Goodwin L."/>
            <person name="Pitluck S."/>
            <person name="Chertkov O."/>
            <person name="Brettin T."/>
            <person name="Detter J.C."/>
            <person name="Han C."/>
            <person name="Kuske C.R."/>
            <person name="Schmutz J."/>
            <person name="Larimer F."/>
            <person name="Land M."/>
            <person name="Hauser L."/>
            <person name="Kyrpides N."/>
            <person name="Lykidis A."/>
            <person name="Emerson D."/>
            <person name="Richardson P."/>
        </authorList>
    </citation>
    <scope>NUCLEOTIDE SEQUENCE [LARGE SCALE GENOMIC DNA]</scope>
    <source>
        <strain evidence="10">ATCC 51168 / LMG 8142 / SP-6</strain>
    </source>
</reference>
<dbReference type="GO" id="GO:0046872">
    <property type="term" value="F:metal ion binding"/>
    <property type="evidence" value="ECO:0007669"/>
    <property type="project" value="UniProtKB-KW"/>
</dbReference>
<evidence type="ECO:0000256" key="2">
    <source>
        <dbReference type="ARBA" id="ARBA00022714"/>
    </source>
</evidence>
<sequence>MTPSPSEIKSRPVYEPLRPDLLAGRHWLVLEAGALTAPLLAELGGVFAPVASQLQVWWAGPASAVGSAVGLGPLTVRADLPAVIEALGQAGPFEVGDRLYVQGTEPFLWAVALAAGQVGLVPSQVRLAHAGSLQRKVWCTHCHGCTEGVTTHVVACAGCGRHLLVRDHFSRRHGAFMGVMVDAEVPGERPLPQEVFP</sequence>
<dbReference type="GO" id="GO:0016491">
    <property type="term" value="F:oxidoreductase activity"/>
    <property type="evidence" value="ECO:0007669"/>
    <property type="project" value="UniProtKB-KW"/>
</dbReference>
<keyword evidence="6" id="KW-0411">Iron-sulfur</keyword>
<feature type="domain" description="Dimethylamine monooxygenase subunit DmmA-like N-terminal" evidence="8">
    <location>
        <begin position="7"/>
        <end position="124"/>
    </location>
</feature>
<evidence type="ECO:0000259" key="8">
    <source>
        <dbReference type="Pfam" id="PF22290"/>
    </source>
</evidence>
<keyword evidence="10" id="KW-1185">Reference proteome</keyword>
<dbReference type="EMBL" id="CP001013">
    <property type="protein sequence ID" value="ACB32445.1"/>
    <property type="molecule type" value="Genomic_DNA"/>
</dbReference>
<organism evidence="9 10">
    <name type="scientific">Leptothrix cholodnii (strain ATCC 51168 / LMG 8142 / SP-6)</name>
    <name type="common">Leptothrix discophora (strain SP-6)</name>
    <dbReference type="NCBI Taxonomy" id="395495"/>
    <lineage>
        <taxon>Bacteria</taxon>
        <taxon>Pseudomonadati</taxon>
        <taxon>Pseudomonadota</taxon>
        <taxon>Betaproteobacteria</taxon>
        <taxon>Burkholderiales</taxon>
        <taxon>Sphaerotilaceae</taxon>
        <taxon>Leptothrix</taxon>
    </lineage>
</organism>
<evidence type="ECO:0000313" key="9">
    <source>
        <dbReference type="EMBL" id="ACB32445.1"/>
    </source>
</evidence>
<dbReference type="RefSeq" id="WP_012345207.1">
    <property type="nucleotide sequence ID" value="NC_010524.1"/>
</dbReference>
<dbReference type="InterPro" id="IPR048037">
    <property type="entry name" value="DmmA-like_C"/>
</dbReference>
<evidence type="ECO:0000313" key="10">
    <source>
        <dbReference type="Proteomes" id="UP000001693"/>
    </source>
</evidence>
<feature type="domain" description="Dimethylamine monooxygenase subunit DmmA-like C-terminal" evidence="7">
    <location>
        <begin position="136"/>
        <end position="179"/>
    </location>
</feature>
<keyword evidence="1" id="KW-0285">Flavoprotein</keyword>
<evidence type="ECO:0000259" key="7">
    <source>
        <dbReference type="Pfam" id="PF22289"/>
    </source>
</evidence>
<gene>
    <name evidence="9" type="ordered locus">Lcho_0170</name>
</gene>
<keyword evidence="5" id="KW-0408">Iron</keyword>
<dbReference type="KEGG" id="lch:Lcho_0170"/>
<evidence type="ECO:0000256" key="6">
    <source>
        <dbReference type="ARBA" id="ARBA00023014"/>
    </source>
</evidence>
<proteinExistence type="predicted"/>
<dbReference type="NCBIfam" id="NF041259">
    <property type="entry name" value="mono_DmmA_fam"/>
    <property type="match status" value="1"/>
</dbReference>
<dbReference type="STRING" id="395495.Lcho_0170"/>
<dbReference type="AlphaFoldDB" id="B1Y6W7"/>
<evidence type="ECO:0000256" key="1">
    <source>
        <dbReference type="ARBA" id="ARBA00022630"/>
    </source>
</evidence>
<keyword evidence="2" id="KW-0001">2Fe-2S</keyword>
<accession>B1Y6W7</accession>
<name>B1Y6W7_LEPCP</name>
<keyword evidence="3" id="KW-0479">Metal-binding</keyword>
<dbReference type="OrthoDB" id="6955242at2"/>
<keyword evidence="4" id="KW-0560">Oxidoreductase</keyword>
<dbReference type="InterPro" id="IPR054582">
    <property type="entry name" value="DmmA-like_N"/>
</dbReference>
<dbReference type="HOGENOM" id="CLU_117628_0_0_4"/>
<dbReference type="eggNOG" id="ENOG502Z8T2">
    <property type="taxonomic scope" value="Bacteria"/>
</dbReference>
<evidence type="ECO:0000256" key="5">
    <source>
        <dbReference type="ARBA" id="ARBA00023004"/>
    </source>
</evidence>
<dbReference type="Pfam" id="PF22289">
    <property type="entry name" value="DmmA-like_C"/>
    <property type="match status" value="1"/>
</dbReference>
<evidence type="ECO:0000256" key="3">
    <source>
        <dbReference type="ARBA" id="ARBA00022723"/>
    </source>
</evidence>
<dbReference type="Pfam" id="PF22290">
    <property type="entry name" value="DmmA-like_N"/>
    <property type="match status" value="1"/>
</dbReference>
<protein>
    <submittedName>
        <fullName evidence="9">Uncharacterized protein</fullName>
    </submittedName>
</protein>
<dbReference type="Proteomes" id="UP000001693">
    <property type="component" value="Chromosome"/>
</dbReference>
<dbReference type="GO" id="GO:0051537">
    <property type="term" value="F:2 iron, 2 sulfur cluster binding"/>
    <property type="evidence" value="ECO:0007669"/>
    <property type="project" value="UniProtKB-KW"/>
</dbReference>